<dbReference type="OrthoDB" id="8480037at2"/>
<dbReference type="InterPro" id="IPR029058">
    <property type="entry name" value="AB_hydrolase_fold"/>
</dbReference>
<reference evidence="4" key="2">
    <citation type="journal article" date="2009" name="Biosci. Biotechnol. Biochem.">
        <title>Identification of a gene cluster of polyether antibiotic lasalocid from Streptomyces lasaliensis.</title>
        <authorList>
            <person name="Migita A."/>
            <person name="Watanabe M."/>
            <person name="Hirose Y."/>
            <person name="Watanabe K."/>
            <person name="Tokiwano T."/>
            <person name="Kinashi H."/>
            <person name="Oikawa H."/>
        </authorList>
    </citation>
    <scope>NUCLEOTIDE SEQUENCE</scope>
    <source>
        <strain evidence="4">ATCC 31180</strain>
        <plasmid evidence="4">pKSL</plasmid>
    </source>
</reference>
<reference evidence="4" key="1">
    <citation type="journal article" date="2008" name="J. Am. Chem. Soc.">
        <title>Epoxide hydrolase Lsd19 for polyether formation in the biosynthesis of lasalocid A: direct experimental evidence on polyene-polyepoxide hypothesis in polyether biosynthesis.</title>
        <authorList>
            <person name="Shichijo Y."/>
            <person name="Migita A."/>
            <person name="Oguri H."/>
            <person name="Watanabe M."/>
            <person name="Tokiwano T."/>
            <person name="Watanabe K."/>
            <person name="Oikawa H."/>
        </authorList>
    </citation>
    <scope>NUCLEOTIDE SEQUENCE</scope>
    <source>
        <strain evidence="4">ATCC 31180</strain>
        <plasmid evidence="4">pKSL</plasmid>
    </source>
</reference>
<evidence type="ECO:0000256" key="2">
    <source>
        <dbReference type="ARBA" id="ARBA00022801"/>
    </source>
</evidence>
<evidence type="ECO:0000313" key="5">
    <source>
        <dbReference type="EMBL" id="TKS98832.1"/>
    </source>
</evidence>
<evidence type="ECO:0000259" key="3">
    <source>
        <dbReference type="SMART" id="SM00824"/>
    </source>
</evidence>
<accession>B6ZK57</accession>
<organism evidence="4">
    <name type="scientific">Streptomyces lasalocidi</name>
    <name type="common">Streptomyces lasaliensis</name>
    <dbReference type="NCBI Taxonomy" id="324833"/>
    <lineage>
        <taxon>Bacteria</taxon>
        <taxon>Bacillati</taxon>
        <taxon>Actinomycetota</taxon>
        <taxon>Actinomycetes</taxon>
        <taxon>Kitasatosporales</taxon>
        <taxon>Streptomycetaceae</taxon>
        <taxon>Streptomyces</taxon>
    </lineage>
</organism>
<dbReference type="PANTHER" id="PTHR11487:SF0">
    <property type="entry name" value="S-ACYL FATTY ACID SYNTHASE THIOESTERASE, MEDIUM CHAIN"/>
    <property type="match status" value="1"/>
</dbReference>
<geneLocation type="plasmid" evidence="4">
    <name>pKSL</name>
</geneLocation>
<keyword evidence="4" id="KW-0614">Plasmid</keyword>
<proteinExistence type="inferred from homology"/>
<sequence>MVNVVRGAARLSTSVGSGTWIRQYRTAGPGAPRLVCFPHAGGSASFYFPVATALSPDVDVLAVQYPGRQDRMGEQPLTDLRRLADQVAEALEPWRDQPLHLFGHSMGAVIAYEVALRLQQSPGPGPAALYVSGRRAPSTRRTETVHLRDDAGLIRELKTLAGTDAALLADDDVLAMILPALRADYRAIETYEHRPAPLLTCPVTALLGDADPKVTLAEAEVWREHTDEDFDLHVFPGGHFYLTTHQPAVLTLLRERLKA</sequence>
<keyword evidence="6" id="KW-1185">Reference proteome</keyword>
<dbReference type="Pfam" id="PF00975">
    <property type="entry name" value="Thioesterase"/>
    <property type="match status" value="1"/>
</dbReference>
<feature type="domain" description="Thioesterase TesA-like" evidence="3">
    <location>
        <begin position="35"/>
        <end position="257"/>
    </location>
</feature>
<dbReference type="SMART" id="SM00824">
    <property type="entry name" value="PKS_TE"/>
    <property type="match status" value="1"/>
</dbReference>
<dbReference type="SUPFAM" id="SSF53474">
    <property type="entry name" value="alpha/beta-Hydrolases"/>
    <property type="match status" value="1"/>
</dbReference>
<reference evidence="5 6" key="3">
    <citation type="submission" date="2019-04" db="EMBL/GenBank/DDBJ databases">
        <title>Streptomyces lasaliensis sp. nov., an Actinomycete isolated from soil which produces the polyether antibiotic lasalocid.</title>
        <authorList>
            <person name="Erwin G."/>
            <person name="Haber C."/>
        </authorList>
    </citation>
    <scope>NUCLEOTIDE SEQUENCE [LARGE SCALE GENOMIC DNA]</scope>
    <source>
        <strain evidence="5 6">X-537</strain>
    </source>
</reference>
<evidence type="ECO:0000256" key="1">
    <source>
        <dbReference type="ARBA" id="ARBA00007169"/>
    </source>
</evidence>
<gene>
    <name evidence="4" type="primary">lsd4</name>
    <name evidence="5" type="ORF">E4U91_00905</name>
</gene>
<dbReference type="EMBL" id="AB449340">
    <property type="protein sequence ID" value="BAG85019.1"/>
    <property type="molecule type" value="Genomic_DNA"/>
</dbReference>
<comment type="similarity">
    <text evidence="1">Belongs to the thioesterase family.</text>
</comment>
<protein>
    <submittedName>
        <fullName evidence="4 5">Thioesterase</fullName>
    </submittedName>
</protein>
<keyword evidence="2" id="KW-0378">Hydrolase</keyword>
<dbReference type="EMBL" id="SZNQ01000001">
    <property type="protein sequence ID" value="TKS98832.1"/>
    <property type="molecule type" value="Genomic_DNA"/>
</dbReference>
<dbReference type="GO" id="GO:0008610">
    <property type="term" value="P:lipid biosynthetic process"/>
    <property type="evidence" value="ECO:0007669"/>
    <property type="project" value="TreeGrafter"/>
</dbReference>
<evidence type="ECO:0000313" key="4">
    <source>
        <dbReference type="EMBL" id="BAG85019.1"/>
    </source>
</evidence>
<dbReference type="InterPro" id="IPR020802">
    <property type="entry name" value="TesA-like"/>
</dbReference>
<dbReference type="AlphaFoldDB" id="B6ZK57"/>
<evidence type="ECO:0000313" key="6">
    <source>
        <dbReference type="Proteomes" id="UP000305929"/>
    </source>
</evidence>
<dbReference type="RefSeq" id="WP_032492344.1">
    <property type="nucleotide sequence ID" value="NZ_SZNQ01000001.1"/>
</dbReference>
<dbReference type="GO" id="GO:0016787">
    <property type="term" value="F:hydrolase activity"/>
    <property type="evidence" value="ECO:0007669"/>
    <property type="project" value="UniProtKB-KW"/>
</dbReference>
<dbReference type="PANTHER" id="PTHR11487">
    <property type="entry name" value="THIOESTERASE"/>
    <property type="match status" value="1"/>
</dbReference>
<name>B6ZK57_STRLS</name>
<dbReference type="Gene3D" id="3.40.50.1820">
    <property type="entry name" value="alpha/beta hydrolase"/>
    <property type="match status" value="1"/>
</dbReference>
<dbReference type="InterPro" id="IPR001031">
    <property type="entry name" value="Thioesterase"/>
</dbReference>
<dbReference type="InterPro" id="IPR012223">
    <property type="entry name" value="TEII"/>
</dbReference>
<dbReference type="Proteomes" id="UP000305929">
    <property type="component" value="Unassembled WGS sequence"/>
</dbReference>